<accession>A0ABP9QSS3</accession>
<protein>
    <recommendedName>
        <fullName evidence="4">Cytochrome c domain-containing protein</fullName>
    </recommendedName>
</protein>
<evidence type="ECO:0000313" key="2">
    <source>
        <dbReference type="EMBL" id="GAA5166868.1"/>
    </source>
</evidence>
<sequence>MSLKPLIVSLAVLFLPLASQAQTEARPAPDPQIEAAVKALAQQLANDCPYADAGDQAAFDRCRQRMFGDSALRRTLSSFTLWGRVKDPDATLKSTSLTQFAPDVLTGMYLPLFMFDGKYTLTWNEREKLWLARLNTNFRNRLQPGQFPYPFWHVDDKWGTYENARSVLFWINPQTQRITVAQFSRLGDGPVRSAADKAQLPAFDGKWMWTDAHGRAQPATSLFDGLFRNDNPYKAQLAESYRDFALSLRDGQCLACHSPDNSSGMKRLVLLQTPAHAAAEIKRVLRDVERDAMPRDDFDVEKPLDPAMKKVFLEKGTAFSRVVDQAREWERNYQARTAGTSSNPQ</sequence>
<dbReference type="RefSeq" id="WP_345533271.1">
    <property type="nucleotide sequence ID" value="NZ_BAABLD010000008.1"/>
</dbReference>
<keyword evidence="1" id="KW-0732">Signal</keyword>
<feature type="signal peptide" evidence="1">
    <location>
        <begin position="1"/>
        <end position="21"/>
    </location>
</feature>
<keyword evidence="3" id="KW-1185">Reference proteome</keyword>
<proteinExistence type="predicted"/>
<evidence type="ECO:0000256" key="1">
    <source>
        <dbReference type="SAM" id="SignalP"/>
    </source>
</evidence>
<reference evidence="3" key="1">
    <citation type="journal article" date="2019" name="Int. J. Syst. Evol. Microbiol.">
        <title>The Global Catalogue of Microorganisms (GCM) 10K type strain sequencing project: providing services to taxonomists for standard genome sequencing and annotation.</title>
        <authorList>
            <consortium name="The Broad Institute Genomics Platform"/>
            <consortium name="The Broad Institute Genome Sequencing Center for Infectious Disease"/>
            <person name="Wu L."/>
            <person name="Ma J."/>
        </authorList>
    </citation>
    <scope>NUCLEOTIDE SEQUENCE [LARGE SCALE GENOMIC DNA]</scope>
    <source>
        <strain evidence="3">JCM 18715</strain>
    </source>
</reference>
<evidence type="ECO:0008006" key="4">
    <source>
        <dbReference type="Google" id="ProtNLM"/>
    </source>
</evidence>
<name>A0ABP9QSS3_9RHOO</name>
<evidence type="ECO:0000313" key="3">
    <source>
        <dbReference type="Proteomes" id="UP001500547"/>
    </source>
</evidence>
<gene>
    <name evidence="2" type="ORF">GCM10025770_24590</name>
</gene>
<organism evidence="2 3">
    <name type="scientific">Viridibacterium curvum</name>
    <dbReference type="NCBI Taxonomy" id="1101404"/>
    <lineage>
        <taxon>Bacteria</taxon>
        <taxon>Pseudomonadati</taxon>
        <taxon>Pseudomonadota</taxon>
        <taxon>Betaproteobacteria</taxon>
        <taxon>Rhodocyclales</taxon>
        <taxon>Rhodocyclaceae</taxon>
        <taxon>Viridibacterium</taxon>
    </lineage>
</organism>
<comment type="caution">
    <text evidence="2">The sequence shown here is derived from an EMBL/GenBank/DDBJ whole genome shotgun (WGS) entry which is preliminary data.</text>
</comment>
<dbReference type="Proteomes" id="UP001500547">
    <property type="component" value="Unassembled WGS sequence"/>
</dbReference>
<dbReference type="EMBL" id="BAABLD010000008">
    <property type="protein sequence ID" value="GAA5166868.1"/>
    <property type="molecule type" value="Genomic_DNA"/>
</dbReference>
<feature type="chain" id="PRO_5046931165" description="Cytochrome c domain-containing protein" evidence="1">
    <location>
        <begin position="22"/>
        <end position="345"/>
    </location>
</feature>